<dbReference type="AlphaFoldDB" id="A0A542UJ05"/>
<dbReference type="OrthoDB" id="3675041at2"/>
<feature type="domain" description="DUF6545" evidence="2">
    <location>
        <begin position="241"/>
        <end position="370"/>
    </location>
</feature>
<feature type="transmembrane region" description="Helical" evidence="1">
    <location>
        <begin position="208"/>
        <end position="231"/>
    </location>
</feature>
<organism evidence="3 4">
    <name type="scientific">Streptomyces puniciscabiei</name>
    <dbReference type="NCBI Taxonomy" id="164348"/>
    <lineage>
        <taxon>Bacteria</taxon>
        <taxon>Bacillati</taxon>
        <taxon>Actinomycetota</taxon>
        <taxon>Actinomycetes</taxon>
        <taxon>Kitasatosporales</taxon>
        <taxon>Streptomycetaceae</taxon>
        <taxon>Streptomyces</taxon>
    </lineage>
</organism>
<gene>
    <name evidence="3" type="ORF">FB563_4109</name>
</gene>
<sequence length="380" mass="41191">MAVLLVFAALATAVAWRVFQLLKDPRNPSQRSACLCLACAFGSYLVAAPVGPGFETVADPGWGKLVQNVLLLAAAYFVMCVHLYAVSDERTGRRRARIEGMALAVVVGVISAAALTAPRSALTSSVGTADMTVPQVAAFYLTAGLYLLYALTAASYWTRQRAREYQRPVSTGMWVAAAGLLGMAVVCAANAVFVIIRWRGGAIPKALTVGVALALMASLVLLTFGFTYAGVRTRLTALRVWREHRRIYRQLEPLWRLLRQAYPHSVLKLSGGTRRDRWRAGGVHRRYHRRVVECRDGLVHISTRLQGGHEGAVVDLARPEVLAQHLRATVAALANGAPVSDRAVPLAVPENGDRATDVQQLVALSQALRSEARSEREASC</sequence>
<name>A0A542UJ05_9ACTN</name>
<reference evidence="3 4" key="1">
    <citation type="submission" date="2019-06" db="EMBL/GenBank/DDBJ databases">
        <title>Sequencing the genomes of 1000 actinobacteria strains.</title>
        <authorList>
            <person name="Klenk H.-P."/>
        </authorList>
    </citation>
    <scope>NUCLEOTIDE SEQUENCE [LARGE SCALE GENOMIC DNA]</scope>
    <source>
        <strain evidence="3 4">DSM 41929</strain>
    </source>
</reference>
<keyword evidence="1" id="KW-1133">Transmembrane helix</keyword>
<evidence type="ECO:0000313" key="3">
    <source>
        <dbReference type="EMBL" id="TQK99055.1"/>
    </source>
</evidence>
<feature type="transmembrane region" description="Helical" evidence="1">
    <location>
        <begin position="137"/>
        <end position="157"/>
    </location>
</feature>
<dbReference type="Proteomes" id="UP000318103">
    <property type="component" value="Unassembled WGS sequence"/>
</dbReference>
<feature type="transmembrane region" description="Helical" evidence="1">
    <location>
        <begin position="98"/>
        <end position="117"/>
    </location>
</feature>
<evidence type="ECO:0000256" key="1">
    <source>
        <dbReference type="SAM" id="Phobius"/>
    </source>
</evidence>
<evidence type="ECO:0000259" key="2">
    <source>
        <dbReference type="Pfam" id="PF20182"/>
    </source>
</evidence>
<comment type="caution">
    <text evidence="3">The sequence shown here is derived from an EMBL/GenBank/DDBJ whole genome shotgun (WGS) entry which is preliminary data.</text>
</comment>
<keyword evidence="1" id="KW-0472">Membrane</keyword>
<dbReference type="InterPro" id="IPR050039">
    <property type="entry name" value="MAB_1171c-like"/>
</dbReference>
<dbReference type="InterPro" id="IPR046675">
    <property type="entry name" value="DUF6545"/>
</dbReference>
<keyword evidence="1" id="KW-0812">Transmembrane</keyword>
<keyword evidence="4" id="KW-1185">Reference proteome</keyword>
<protein>
    <recommendedName>
        <fullName evidence="2">DUF6545 domain-containing protein</fullName>
    </recommendedName>
</protein>
<dbReference type="NCBIfam" id="NF042915">
    <property type="entry name" value="MAB_1171c_fam"/>
    <property type="match status" value="1"/>
</dbReference>
<dbReference type="Pfam" id="PF20182">
    <property type="entry name" value="DUF6545"/>
    <property type="match status" value="1"/>
</dbReference>
<feature type="transmembrane region" description="Helical" evidence="1">
    <location>
        <begin position="169"/>
        <end position="196"/>
    </location>
</feature>
<dbReference type="EMBL" id="VFNX01000001">
    <property type="protein sequence ID" value="TQK99055.1"/>
    <property type="molecule type" value="Genomic_DNA"/>
</dbReference>
<proteinExistence type="predicted"/>
<evidence type="ECO:0000313" key="4">
    <source>
        <dbReference type="Proteomes" id="UP000318103"/>
    </source>
</evidence>
<feature type="transmembrane region" description="Helical" evidence="1">
    <location>
        <begin position="65"/>
        <end position="86"/>
    </location>
</feature>
<dbReference type="RefSeq" id="WP_055705377.1">
    <property type="nucleotide sequence ID" value="NZ_JBPJFI010000001.1"/>
</dbReference>
<accession>A0A542UJ05</accession>